<gene>
    <name evidence="4" type="primary">davD</name>
    <name evidence="4" type="ORF">Pan241w_04800</name>
</gene>
<dbReference type="InterPro" id="IPR016162">
    <property type="entry name" value="Ald_DH_N"/>
</dbReference>
<dbReference type="Gene3D" id="3.40.309.10">
    <property type="entry name" value="Aldehyde Dehydrogenase, Chain A, domain 2"/>
    <property type="match status" value="1"/>
</dbReference>
<dbReference type="Gene3D" id="3.40.605.10">
    <property type="entry name" value="Aldehyde Dehydrogenase, Chain A, domain 1"/>
    <property type="match status" value="1"/>
</dbReference>
<evidence type="ECO:0000313" key="4">
    <source>
        <dbReference type="EMBL" id="QDT40423.1"/>
    </source>
</evidence>
<dbReference type="EC" id="1.2.1.20" evidence="4"/>
<organism evidence="4 5">
    <name type="scientific">Gimesia alba</name>
    <dbReference type="NCBI Taxonomy" id="2527973"/>
    <lineage>
        <taxon>Bacteria</taxon>
        <taxon>Pseudomonadati</taxon>
        <taxon>Planctomycetota</taxon>
        <taxon>Planctomycetia</taxon>
        <taxon>Planctomycetales</taxon>
        <taxon>Planctomycetaceae</taxon>
        <taxon>Gimesia</taxon>
    </lineage>
</organism>
<dbReference type="RefSeq" id="WP_145210343.1">
    <property type="nucleotide sequence ID" value="NZ_CP036269.1"/>
</dbReference>
<dbReference type="AlphaFoldDB" id="A0A517R9G2"/>
<dbReference type="PANTHER" id="PTHR42991:SF1">
    <property type="entry name" value="ALDEHYDE DEHYDROGENASE"/>
    <property type="match status" value="1"/>
</dbReference>
<dbReference type="PANTHER" id="PTHR42991">
    <property type="entry name" value="ALDEHYDE DEHYDROGENASE"/>
    <property type="match status" value="1"/>
</dbReference>
<protein>
    <submittedName>
        <fullName evidence="4">Glutarate-semialdehyde dehydrogenase DavD</fullName>
        <ecNumber evidence="4">1.2.1.20</ecNumber>
    </submittedName>
</protein>
<dbReference type="Pfam" id="PF00171">
    <property type="entry name" value="Aldedh"/>
    <property type="match status" value="1"/>
</dbReference>
<dbReference type="FunFam" id="3.40.309.10:FF:000009">
    <property type="entry name" value="Aldehyde dehydrogenase A"/>
    <property type="match status" value="1"/>
</dbReference>
<reference evidence="4 5" key="1">
    <citation type="submission" date="2019-02" db="EMBL/GenBank/DDBJ databases">
        <title>Deep-cultivation of Planctomycetes and their phenomic and genomic characterization uncovers novel biology.</title>
        <authorList>
            <person name="Wiegand S."/>
            <person name="Jogler M."/>
            <person name="Boedeker C."/>
            <person name="Pinto D."/>
            <person name="Vollmers J."/>
            <person name="Rivas-Marin E."/>
            <person name="Kohn T."/>
            <person name="Peeters S.H."/>
            <person name="Heuer A."/>
            <person name="Rast P."/>
            <person name="Oberbeckmann S."/>
            <person name="Bunk B."/>
            <person name="Jeske O."/>
            <person name="Meyerdierks A."/>
            <person name="Storesund J.E."/>
            <person name="Kallscheuer N."/>
            <person name="Luecker S."/>
            <person name="Lage O.M."/>
            <person name="Pohl T."/>
            <person name="Merkel B.J."/>
            <person name="Hornburger P."/>
            <person name="Mueller R.-W."/>
            <person name="Bruemmer F."/>
            <person name="Labrenz M."/>
            <person name="Spormann A.M."/>
            <person name="Op den Camp H."/>
            <person name="Overmann J."/>
            <person name="Amann R."/>
            <person name="Jetten M.S.M."/>
            <person name="Mascher T."/>
            <person name="Medema M.H."/>
            <person name="Devos D.P."/>
            <person name="Kaster A.-K."/>
            <person name="Ovreas L."/>
            <person name="Rohde M."/>
            <person name="Galperin M.Y."/>
            <person name="Jogler C."/>
        </authorList>
    </citation>
    <scope>NUCLEOTIDE SEQUENCE [LARGE SCALE GENOMIC DNA]</scope>
    <source>
        <strain evidence="4 5">Pan241w</strain>
    </source>
</reference>
<dbReference type="CDD" id="cd07149">
    <property type="entry name" value="ALDH_y4uC"/>
    <property type="match status" value="1"/>
</dbReference>
<dbReference type="InterPro" id="IPR051020">
    <property type="entry name" value="ALDH-related_metabolic_enz"/>
</dbReference>
<evidence type="ECO:0000259" key="3">
    <source>
        <dbReference type="Pfam" id="PF00171"/>
    </source>
</evidence>
<comment type="similarity">
    <text evidence="1">Belongs to the aldehyde dehydrogenase family.</text>
</comment>
<accession>A0A517R9G2</accession>
<dbReference type="KEGG" id="gaz:Pan241w_04800"/>
<evidence type="ECO:0000256" key="1">
    <source>
        <dbReference type="ARBA" id="ARBA00009986"/>
    </source>
</evidence>
<proteinExistence type="inferred from homology"/>
<dbReference type="SUPFAM" id="SSF53720">
    <property type="entry name" value="ALDH-like"/>
    <property type="match status" value="1"/>
</dbReference>
<keyword evidence="5" id="KW-1185">Reference proteome</keyword>
<keyword evidence="2 4" id="KW-0560">Oxidoreductase</keyword>
<dbReference type="GO" id="GO:0008911">
    <property type="term" value="F:lactaldehyde dehydrogenase (NAD+) activity"/>
    <property type="evidence" value="ECO:0007669"/>
    <property type="project" value="TreeGrafter"/>
</dbReference>
<dbReference type="GO" id="GO:0102810">
    <property type="term" value="F:glutarate-semialdehyde dehydrogenase (NADP+) activity"/>
    <property type="evidence" value="ECO:0007669"/>
    <property type="project" value="UniProtKB-EC"/>
</dbReference>
<evidence type="ECO:0000256" key="2">
    <source>
        <dbReference type="ARBA" id="ARBA00023002"/>
    </source>
</evidence>
<dbReference type="EMBL" id="CP036269">
    <property type="protein sequence ID" value="QDT40423.1"/>
    <property type="molecule type" value="Genomic_DNA"/>
</dbReference>
<feature type="domain" description="Aldehyde dehydrogenase" evidence="3">
    <location>
        <begin position="9"/>
        <end position="466"/>
    </location>
</feature>
<dbReference type="FunFam" id="3.40.605.10:FF:000007">
    <property type="entry name" value="NAD/NADP-dependent betaine aldehyde dehydrogenase"/>
    <property type="match status" value="1"/>
</dbReference>
<sequence>MKMFCAGQWQDTKQTINVTNSFDQSIIDTVPKGSGEDIAKAVTVLEQGARIMKAMTPYDRSLILQKAADLLLQHQDEFARTISLEVGKVLAESQVETSRSAEVIRLSGEEARRMTGEMIPLEGNAGGNNKVGFTLRVPCGIVAAITPFNFPLNLVCHKVGPAIAAGNAILIKPASDTPLSALKLTEILLEAGLPPEAIACVTGPGGEIGRAICTDTRIRKISFTGSYEVGTKICEMAGMKRVTMELGSNSPVVIMDDADLDKATTAITMAGYANAGQVCISAQRILTSSAVKSDFVDLLKSKVENLTTGNQLEDSTKIGPMVRESDATRVEEWVNEAVSQGARLVCGGQRQGAIFAPTILDETKPDMLVVKDEIFGPAVALSYFNDVNEAIAMANDTTYGLSAGIFTQDIDRAMKFARQVDSGNIHINWSSQWRADAMPYGGLKHSGTGKEGPKYAIQEMSEEKMVVMHLAD</sequence>
<evidence type="ECO:0000313" key="5">
    <source>
        <dbReference type="Proteomes" id="UP000317171"/>
    </source>
</evidence>
<dbReference type="Proteomes" id="UP000317171">
    <property type="component" value="Chromosome"/>
</dbReference>
<dbReference type="InterPro" id="IPR015590">
    <property type="entry name" value="Aldehyde_DH_dom"/>
</dbReference>
<name>A0A517R9G2_9PLAN</name>
<dbReference type="OrthoDB" id="4503395at2"/>
<dbReference type="InterPro" id="IPR016163">
    <property type="entry name" value="Ald_DH_C"/>
</dbReference>
<dbReference type="InterPro" id="IPR016161">
    <property type="entry name" value="Ald_DH/histidinol_DH"/>
</dbReference>